<name>A0A8C4WQA6_EPTBU</name>
<sequence length="211" mass="23357">MQTFIIQVGMASHHSAVPRALGLGVLLLTELVVPSVVRRDHYAVLRVSLTASDRDIKKAFHHLAVKFHPDKNKSPDAELRFREIAEAYEVLSDRSKRRAYDSSGRRVNRHFAFDDILRHFGDFGFSTATGRESARRGPFGGGAYRAAPEDAPDVEMHRVLRDFFDAPLDGLGRGKHFGHNHKGGGGAQRTCRTVTQRLGNAVTSYTDCSGS</sequence>
<dbReference type="InterPro" id="IPR001623">
    <property type="entry name" value="DnaJ_domain"/>
</dbReference>
<accession>A0A8C4WQA6</accession>
<dbReference type="GO" id="GO:0005783">
    <property type="term" value="C:endoplasmic reticulum"/>
    <property type="evidence" value="ECO:0007669"/>
    <property type="project" value="TreeGrafter"/>
</dbReference>
<keyword evidence="1" id="KW-0143">Chaperone</keyword>
<evidence type="ECO:0000256" key="2">
    <source>
        <dbReference type="ARBA" id="ARBA00040158"/>
    </source>
</evidence>
<dbReference type="AlphaFoldDB" id="A0A8C4WQA6"/>
<dbReference type="GO" id="GO:0036503">
    <property type="term" value="P:ERAD pathway"/>
    <property type="evidence" value="ECO:0007669"/>
    <property type="project" value="TreeGrafter"/>
</dbReference>
<proteinExistence type="predicted"/>
<dbReference type="CDD" id="cd06257">
    <property type="entry name" value="DnaJ"/>
    <property type="match status" value="1"/>
</dbReference>
<dbReference type="Pfam" id="PF00226">
    <property type="entry name" value="DnaJ"/>
    <property type="match status" value="1"/>
</dbReference>
<comment type="function">
    <text evidence="4">Co-chaperone for Hsp70 protein HSPA5/BiP that acts as a key repressor of the ERN1/IRE1-mediated unfolded protein response (UPR). J domain-containing co-chaperones stimulate the ATPase activity of Hsp70 proteins and are required for efficient substrate recognition by Hsp70 proteins. In the unstressed endoplasmic reticulum, interacts with the luminal region of ERN1/IRE1 and selectively recruits HSPA5/BiP: HSPA5/BiP disrupts the dimerization of the active ERN1/IRE1 luminal region, thereby inactivating ERN1/IRE1. Also involved in endoplasmic reticulum-associated degradation (ERAD) of misfolded proteins. Required for survival of B-cell progenitors and normal antibody production.</text>
</comment>
<protein>
    <recommendedName>
        <fullName evidence="2">DnaJ homolog subfamily B member 9</fullName>
    </recommendedName>
    <alternativeName>
        <fullName evidence="3">Endoplasmic reticulum DNA J domain-containing protein 4</fullName>
    </alternativeName>
</protein>
<evidence type="ECO:0000259" key="6">
    <source>
        <dbReference type="PROSITE" id="PS50076"/>
    </source>
</evidence>
<reference evidence="7" key="2">
    <citation type="submission" date="2025-09" db="UniProtKB">
        <authorList>
            <consortium name="Ensembl"/>
        </authorList>
    </citation>
    <scope>IDENTIFICATION</scope>
</reference>
<evidence type="ECO:0000256" key="4">
    <source>
        <dbReference type="ARBA" id="ARBA00045428"/>
    </source>
</evidence>
<feature type="domain" description="J" evidence="6">
    <location>
        <begin position="40"/>
        <end position="104"/>
    </location>
</feature>
<organism evidence="7 8">
    <name type="scientific">Eptatretus burgeri</name>
    <name type="common">Inshore hagfish</name>
    <dbReference type="NCBI Taxonomy" id="7764"/>
    <lineage>
        <taxon>Eukaryota</taxon>
        <taxon>Metazoa</taxon>
        <taxon>Chordata</taxon>
        <taxon>Craniata</taxon>
        <taxon>Vertebrata</taxon>
        <taxon>Cyclostomata</taxon>
        <taxon>Myxini</taxon>
        <taxon>Myxiniformes</taxon>
        <taxon>Myxinidae</taxon>
        <taxon>Eptatretinae</taxon>
        <taxon>Eptatretus</taxon>
    </lineage>
</organism>
<evidence type="ECO:0000313" key="7">
    <source>
        <dbReference type="Ensembl" id="ENSEBUP00000008322.1"/>
    </source>
</evidence>
<dbReference type="InterPro" id="IPR018253">
    <property type="entry name" value="DnaJ_domain_CS"/>
</dbReference>
<evidence type="ECO:0000256" key="3">
    <source>
        <dbReference type="ARBA" id="ARBA00041533"/>
    </source>
</evidence>
<dbReference type="GO" id="GO:0051787">
    <property type="term" value="F:misfolded protein binding"/>
    <property type="evidence" value="ECO:0007669"/>
    <property type="project" value="TreeGrafter"/>
</dbReference>
<dbReference type="GO" id="GO:0051087">
    <property type="term" value="F:protein-folding chaperone binding"/>
    <property type="evidence" value="ECO:0007669"/>
    <property type="project" value="TreeGrafter"/>
</dbReference>
<dbReference type="PROSITE" id="PS00636">
    <property type="entry name" value="DNAJ_1"/>
    <property type="match status" value="1"/>
</dbReference>
<dbReference type="PANTHER" id="PTHR44360:SF1">
    <property type="entry name" value="DNAJ HOMOLOG SUBFAMILY B MEMBER 9"/>
    <property type="match status" value="1"/>
</dbReference>
<dbReference type="SUPFAM" id="SSF46565">
    <property type="entry name" value="Chaperone J-domain"/>
    <property type="match status" value="1"/>
</dbReference>
<dbReference type="InterPro" id="IPR051948">
    <property type="entry name" value="Hsp70_co-chaperone_J-domain"/>
</dbReference>
<dbReference type="PANTHER" id="PTHR44360">
    <property type="entry name" value="DNAJ HOMOLOG SUBFAMILY B MEMBER 9"/>
    <property type="match status" value="1"/>
</dbReference>
<dbReference type="InterPro" id="IPR036869">
    <property type="entry name" value="J_dom_sf"/>
</dbReference>
<reference evidence="7" key="1">
    <citation type="submission" date="2025-08" db="UniProtKB">
        <authorList>
            <consortium name="Ensembl"/>
        </authorList>
    </citation>
    <scope>IDENTIFICATION</scope>
</reference>
<dbReference type="Gene3D" id="1.10.287.110">
    <property type="entry name" value="DnaJ domain"/>
    <property type="match status" value="1"/>
</dbReference>
<dbReference type="PRINTS" id="PR00625">
    <property type="entry name" value="JDOMAIN"/>
</dbReference>
<evidence type="ECO:0000256" key="5">
    <source>
        <dbReference type="ARBA" id="ARBA00046365"/>
    </source>
</evidence>
<dbReference type="GeneTree" id="ENSGT00940000156246"/>
<dbReference type="Ensembl" id="ENSEBUT00000008821.1">
    <property type="protein sequence ID" value="ENSEBUP00000008322.1"/>
    <property type="gene ID" value="ENSEBUG00000005396.1"/>
</dbReference>
<keyword evidence="8" id="KW-1185">Reference proteome</keyword>
<dbReference type="PROSITE" id="PS50076">
    <property type="entry name" value="DNAJ_2"/>
    <property type="match status" value="1"/>
</dbReference>
<dbReference type="SMART" id="SM00271">
    <property type="entry name" value="DnaJ"/>
    <property type="match status" value="1"/>
</dbReference>
<evidence type="ECO:0000256" key="1">
    <source>
        <dbReference type="ARBA" id="ARBA00023186"/>
    </source>
</evidence>
<evidence type="ECO:0000313" key="8">
    <source>
        <dbReference type="Proteomes" id="UP000694388"/>
    </source>
</evidence>
<dbReference type="Proteomes" id="UP000694388">
    <property type="component" value="Unplaced"/>
</dbReference>
<dbReference type="OMA" id="KTHEDAH"/>
<comment type="subunit">
    <text evidence="5">Interacts with HSPA5/BiP; interaction is direct. Interacts with ERN1/IRE1 (via the luminal region). Interacts with DERL1.</text>
</comment>